<dbReference type="EMBL" id="FQUF01000028">
    <property type="protein sequence ID" value="SHF04398.1"/>
    <property type="molecule type" value="Genomic_DNA"/>
</dbReference>
<dbReference type="PANTHER" id="PTHR43420">
    <property type="entry name" value="ACETYLTRANSFERASE"/>
    <property type="match status" value="1"/>
</dbReference>
<dbReference type="OrthoDB" id="5319888at2"/>
<dbReference type="InterPro" id="IPR000182">
    <property type="entry name" value="GNAT_dom"/>
</dbReference>
<dbReference type="Pfam" id="PF00583">
    <property type="entry name" value="Acetyltransf_1"/>
    <property type="match status" value="1"/>
</dbReference>
<evidence type="ECO:0000313" key="4">
    <source>
        <dbReference type="EMBL" id="SHF04398.1"/>
    </source>
</evidence>
<evidence type="ECO:0000313" key="5">
    <source>
        <dbReference type="Proteomes" id="UP000184128"/>
    </source>
</evidence>
<dbReference type="PANTHER" id="PTHR43420:SF52">
    <property type="entry name" value="N-ACETYLTRANSFERASE YODP"/>
    <property type="match status" value="1"/>
</dbReference>
<dbReference type="CDD" id="cd04301">
    <property type="entry name" value="NAT_SF"/>
    <property type="match status" value="1"/>
</dbReference>
<protein>
    <submittedName>
        <fullName evidence="4">Acetyltransferase (GNAT) family protein</fullName>
    </submittedName>
</protein>
<sequence length="186" mass="21541">MIRKAKQKEMPELYPFVFKILSDMELPVLDEINAELLEKIIVDAMNSPHYRYGYEHAWVCERNGQIAGAFFGYPGEWEPLIDGPLQASMLKFDYPLEPTPKENETLPGEWYLDTLVTHPNFRRQGVGREMMDAASQIAEEAGYKMIALNCDIDNKAAYQLYKKSGFERKTRLVLSSHVYWHMTKAI</sequence>
<feature type="domain" description="N-acetyltransferase" evidence="3">
    <location>
        <begin position="1"/>
        <end position="185"/>
    </location>
</feature>
<evidence type="ECO:0000256" key="2">
    <source>
        <dbReference type="ARBA" id="ARBA00023315"/>
    </source>
</evidence>
<keyword evidence="2" id="KW-0012">Acyltransferase</keyword>
<dbReference type="SUPFAM" id="SSF55729">
    <property type="entry name" value="Acyl-CoA N-acyltransferases (Nat)"/>
    <property type="match status" value="1"/>
</dbReference>
<dbReference type="STRING" id="1121025.SAMN02745249_01681"/>
<organism evidence="4 5">
    <name type="scientific">Atopostipes suicloacalis DSM 15692</name>
    <dbReference type="NCBI Taxonomy" id="1121025"/>
    <lineage>
        <taxon>Bacteria</taxon>
        <taxon>Bacillati</taxon>
        <taxon>Bacillota</taxon>
        <taxon>Bacilli</taxon>
        <taxon>Lactobacillales</taxon>
        <taxon>Carnobacteriaceae</taxon>
        <taxon>Atopostipes</taxon>
    </lineage>
</organism>
<evidence type="ECO:0000256" key="1">
    <source>
        <dbReference type="ARBA" id="ARBA00022679"/>
    </source>
</evidence>
<dbReference type="RefSeq" id="WP_073298409.1">
    <property type="nucleotide sequence ID" value="NZ_FQUF01000028.1"/>
</dbReference>
<reference evidence="4 5" key="1">
    <citation type="submission" date="2016-11" db="EMBL/GenBank/DDBJ databases">
        <authorList>
            <person name="Jaros S."/>
            <person name="Januszkiewicz K."/>
            <person name="Wedrychowicz H."/>
        </authorList>
    </citation>
    <scope>NUCLEOTIDE SEQUENCE [LARGE SCALE GENOMIC DNA]</scope>
    <source>
        <strain evidence="4 5">DSM 15692</strain>
    </source>
</reference>
<dbReference type="AlphaFoldDB" id="A0A1M4YFG0"/>
<name>A0A1M4YFG0_9LACT</name>
<accession>A0A1M4YFG0</accession>
<dbReference type="Gene3D" id="3.40.630.30">
    <property type="match status" value="1"/>
</dbReference>
<keyword evidence="5" id="KW-1185">Reference proteome</keyword>
<dbReference type="InterPro" id="IPR016181">
    <property type="entry name" value="Acyl_CoA_acyltransferase"/>
</dbReference>
<proteinExistence type="predicted"/>
<evidence type="ECO:0000259" key="3">
    <source>
        <dbReference type="PROSITE" id="PS51186"/>
    </source>
</evidence>
<dbReference type="GO" id="GO:0016747">
    <property type="term" value="F:acyltransferase activity, transferring groups other than amino-acyl groups"/>
    <property type="evidence" value="ECO:0007669"/>
    <property type="project" value="InterPro"/>
</dbReference>
<keyword evidence="1 4" id="KW-0808">Transferase</keyword>
<dbReference type="PROSITE" id="PS51186">
    <property type="entry name" value="GNAT"/>
    <property type="match status" value="1"/>
</dbReference>
<dbReference type="Proteomes" id="UP000184128">
    <property type="component" value="Unassembled WGS sequence"/>
</dbReference>
<dbReference type="InterPro" id="IPR050680">
    <property type="entry name" value="YpeA/RimI_acetyltransf"/>
</dbReference>
<gene>
    <name evidence="4" type="ORF">SAMN02745249_01681</name>
</gene>